<dbReference type="RefSeq" id="WP_011901592.1">
    <property type="nucleotide sequence ID" value="NZ_JAAVJF010000004.1"/>
</dbReference>
<dbReference type="AlphaFoldDB" id="A0A7L4PAP8"/>
<organism evidence="1 2">
    <name type="scientific">Pyrobaculum arsenaticum</name>
    <dbReference type="NCBI Taxonomy" id="121277"/>
    <lineage>
        <taxon>Archaea</taxon>
        <taxon>Thermoproteota</taxon>
        <taxon>Thermoprotei</taxon>
        <taxon>Thermoproteales</taxon>
        <taxon>Thermoproteaceae</taxon>
        <taxon>Pyrobaculum</taxon>
    </lineage>
</organism>
<sequence>MCMSVKKDRVNIAVSRDVAERLARIAEGQGMTQYALANQILSLGLDLIEQGYTLQQIREVALFFRVMIELESVPIPGRLLDKLIADMYKANPEVVHRAWCEAGKMLASYVKAVFGSIEAAASLVPYISKIVPAKRFEVKTDSKEFVMETLGVGYSTESVEATAKAVHCFLDELGYEVKESITAPGILKVKALKK</sequence>
<keyword evidence="2" id="KW-1185">Reference proteome</keyword>
<name>A0A7L4PAP8_9CREN</name>
<accession>A0A7L4PAP8</accession>
<proteinExistence type="predicted"/>
<dbReference type="Proteomes" id="UP000554766">
    <property type="component" value="Unassembled WGS sequence"/>
</dbReference>
<reference evidence="1 2" key="1">
    <citation type="journal article" date="2020" name="Nat. Commun.">
        <title>The structures of two archaeal type IV pili illuminate evolutionary relationships.</title>
        <authorList>
            <person name="Wang F."/>
            <person name="Baquero D.P."/>
            <person name="Su Z."/>
            <person name="Beltran L.C."/>
            <person name="Prangishvili D."/>
            <person name="Krupovic M."/>
            <person name="Egelman E.H."/>
        </authorList>
    </citation>
    <scope>NUCLEOTIDE SEQUENCE [LARGE SCALE GENOMIC DNA]</scope>
    <source>
        <strain evidence="1 2">2GA</strain>
    </source>
</reference>
<dbReference type="EMBL" id="JAAVJF010000004">
    <property type="protein sequence ID" value="NYR16008.1"/>
    <property type="molecule type" value="Genomic_DNA"/>
</dbReference>
<gene>
    <name evidence="1" type="ORF">HC235_08720</name>
</gene>
<dbReference type="GeneID" id="5054370"/>
<dbReference type="OMA" id="VVHRAWC"/>
<protein>
    <submittedName>
        <fullName evidence="1">Uncharacterized protein</fullName>
    </submittedName>
</protein>
<evidence type="ECO:0000313" key="2">
    <source>
        <dbReference type="Proteomes" id="UP000554766"/>
    </source>
</evidence>
<evidence type="ECO:0000313" key="1">
    <source>
        <dbReference type="EMBL" id="NYR16008.1"/>
    </source>
</evidence>
<comment type="caution">
    <text evidence="1">The sequence shown here is derived from an EMBL/GenBank/DDBJ whole genome shotgun (WGS) entry which is preliminary data.</text>
</comment>